<dbReference type="Gene3D" id="2.80.10.50">
    <property type="match status" value="2"/>
</dbReference>
<name>A0A1V9ZF68_9STRA</name>
<dbReference type="PANTHER" id="PTHR16631">
    <property type="entry name" value="GLUCAN 1,3-BETA-GLUCOSIDASE"/>
    <property type="match status" value="1"/>
</dbReference>
<evidence type="ECO:0000256" key="12">
    <source>
        <dbReference type="ARBA" id="ARBA00042373"/>
    </source>
</evidence>
<dbReference type="Proteomes" id="UP000243217">
    <property type="component" value="Unassembled WGS sequence"/>
</dbReference>
<dbReference type="InterPro" id="IPR035992">
    <property type="entry name" value="Ricin_B-like_lectins"/>
</dbReference>
<dbReference type="GO" id="GO:0071555">
    <property type="term" value="P:cell wall organization"/>
    <property type="evidence" value="ECO:0007669"/>
    <property type="project" value="UniProtKB-KW"/>
</dbReference>
<evidence type="ECO:0000256" key="5">
    <source>
        <dbReference type="ARBA" id="ARBA00022801"/>
    </source>
</evidence>
<keyword evidence="6" id="KW-0472">Membrane</keyword>
<evidence type="ECO:0000259" key="15">
    <source>
        <dbReference type="SMART" id="SM00458"/>
    </source>
</evidence>
<feature type="domain" description="Ricin B lectin" evidence="15">
    <location>
        <begin position="316"/>
        <end position="444"/>
    </location>
</feature>
<keyword evidence="5 16" id="KW-0378">Hydrolase</keyword>
<sequence>MKVPAIAAALAVAITTLSVSTNALDRKFDALNYDTRGYDSDGCKWAGNIEEEFAAFAKVTDKVRIYSTSCNEKVLNAASKAGLKVWIGLWSDVPAGTIKDAFDSEFNNLKNLVNGGKIRNDNVLGIQVASEALYRFYIQGKVNETQTSGYDLLVKHVTDVRGFLRGKGMLFPVTITDVMDAYNLFPQIYSAVDVVSVNQFSMWENVTAENGVSRLFDHWKVVQKQARAAGKPIVLSETGWSTADDKGLVAEASPAAQATYTKDFLAFAEKQSINYYYFSSIDLNIHADLIEKSFGVFDVNKNLKDGIRNIQVGSKPVATRIFHGDNVLKVDPDNWNALLVGPPTEGPGANMDNEIWFYNPDNQRYYSKSSHQCLDAYGDHNNALAVHVYTCTEGNSNQNWQITSDGHLATLNGAGQCMDVDPNQDNKVVMWWCYDGPNQKFSKRDFKDEQMQITVNGGGYLNEWYSGVSWNPSMSSQYSDNTMWYYDPIAQTIKSKSGNTCLDAYLDGNSYTVHTYSCDPTNSNQHWLYNDVTGQWFHQGHLGLCLAGSGNAGAVGGITLQYCDKNQSNQKWAFKFGKAIA</sequence>
<dbReference type="GO" id="GO:0000272">
    <property type="term" value="P:polysaccharide catabolic process"/>
    <property type="evidence" value="ECO:0007669"/>
    <property type="project" value="UniProtKB-KW"/>
</dbReference>
<dbReference type="OrthoDB" id="77201at2759"/>
<dbReference type="InterPro" id="IPR017853">
    <property type="entry name" value="GH"/>
</dbReference>
<evidence type="ECO:0000256" key="9">
    <source>
        <dbReference type="ARBA" id="ARBA00023316"/>
    </source>
</evidence>
<feature type="signal peptide" evidence="14">
    <location>
        <begin position="1"/>
        <end position="23"/>
    </location>
</feature>
<dbReference type="GO" id="GO:0042973">
    <property type="term" value="F:glucan endo-1,3-beta-D-glucosidase activity"/>
    <property type="evidence" value="ECO:0007669"/>
    <property type="project" value="UniProtKB-EC"/>
</dbReference>
<evidence type="ECO:0000256" key="14">
    <source>
        <dbReference type="SAM" id="SignalP"/>
    </source>
</evidence>
<reference evidence="16 17" key="1">
    <citation type="journal article" date="2014" name="Genome Biol. Evol.">
        <title>The secreted proteins of Achlya hypogyna and Thraustotheca clavata identify the ancestral oomycete secretome and reveal gene acquisitions by horizontal gene transfer.</title>
        <authorList>
            <person name="Misner I."/>
            <person name="Blouin N."/>
            <person name="Leonard G."/>
            <person name="Richards T.A."/>
            <person name="Lane C.E."/>
        </authorList>
    </citation>
    <scope>NUCLEOTIDE SEQUENCE [LARGE SCALE GENOMIC DNA]</scope>
    <source>
        <strain evidence="16 17">ATCC 34112</strain>
    </source>
</reference>
<comment type="caution">
    <text evidence="16">The sequence shown here is derived from an EMBL/GenBank/DDBJ whole genome shotgun (WGS) entry which is preliminary data.</text>
</comment>
<evidence type="ECO:0000256" key="11">
    <source>
        <dbReference type="ARBA" id="ARBA00037649"/>
    </source>
</evidence>
<feature type="chain" id="PRO_5012144831" description="glucan endo-1,3-beta-D-glucosidase" evidence="14">
    <location>
        <begin position="24"/>
        <end position="581"/>
    </location>
</feature>
<comment type="catalytic activity">
    <reaction evidence="1">
        <text>Hydrolysis of (1-&gt;3)-beta-D-glucosidic linkages in (1-&gt;3)-beta-D-glucans.</text>
        <dbReference type="EC" id="3.2.1.39"/>
    </reaction>
</comment>
<evidence type="ECO:0000256" key="13">
    <source>
        <dbReference type="ARBA" id="ARBA00043078"/>
    </source>
</evidence>
<evidence type="ECO:0000256" key="8">
    <source>
        <dbReference type="ARBA" id="ARBA00023277"/>
    </source>
</evidence>
<comment type="function">
    <text evidence="11">Glucanases play a role in cell expansion during growth, in cell-cell fusion during mating, and in spore release during sporulation. This enzyme may be involved in beta-glucan degradation. Active on laminarin and lichenan.</text>
</comment>
<accession>A0A1V9ZF68</accession>
<evidence type="ECO:0000256" key="3">
    <source>
        <dbReference type="ARBA" id="ARBA00012780"/>
    </source>
</evidence>
<organism evidence="16 17">
    <name type="scientific">Thraustotheca clavata</name>
    <dbReference type="NCBI Taxonomy" id="74557"/>
    <lineage>
        <taxon>Eukaryota</taxon>
        <taxon>Sar</taxon>
        <taxon>Stramenopiles</taxon>
        <taxon>Oomycota</taxon>
        <taxon>Saprolegniomycetes</taxon>
        <taxon>Saprolegniales</taxon>
        <taxon>Achlyaceae</taxon>
        <taxon>Thraustotheca</taxon>
    </lineage>
</organism>
<keyword evidence="9" id="KW-0961">Cell wall biogenesis/degradation</keyword>
<dbReference type="GO" id="GO:0005886">
    <property type="term" value="C:plasma membrane"/>
    <property type="evidence" value="ECO:0007669"/>
    <property type="project" value="UniProtKB-SubCell"/>
</dbReference>
<evidence type="ECO:0000313" key="16">
    <source>
        <dbReference type="EMBL" id="OQR96644.1"/>
    </source>
</evidence>
<dbReference type="PANTHER" id="PTHR16631:SF17">
    <property type="entry name" value="GLUCAN ENDO-1,3-BETA-GLUCOSIDASE BTGC"/>
    <property type="match status" value="1"/>
</dbReference>
<dbReference type="PROSITE" id="PS50231">
    <property type="entry name" value="RICIN_B_LECTIN"/>
    <property type="match status" value="2"/>
</dbReference>
<evidence type="ECO:0000256" key="4">
    <source>
        <dbReference type="ARBA" id="ARBA00022475"/>
    </source>
</evidence>
<dbReference type="STRING" id="74557.A0A1V9ZF68"/>
<dbReference type="SUPFAM" id="SSF50370">
    <property type="entry name" value="Ricin B-like lectins"/>
    <property type="match status" value="2"/>
</dbReference>
<keyword evidence="4" id="KW-1003">Cell membrane</keyword>
<keyword evidence="8" id="KW-0119">Carbohydrate metabolism</keyword>
<dbReference type="SUPFAM" id="SSF51445">
    <property type="entry name" value="(Trans)glycosidases"/>
    <property type="match status" value="1"/>
</dbReference>
<dbReference type="EC" id="3.2.1.39" evidence="3"/>
<evidence type="ECO:0000256" key="6">
    <source>
        <dbReference type="ARBA" id="ARBA00023136"/>
    </source>
</evidence>
<keyword evidence="7" id="KW-0325">Glycoprotein</keyword>
<feature type="domain" description="Ricin B lectin" evidence="15">
    <location>
        <begin position="448"/>
        <end position="575"/>
    </location>
</feature>
<keyword evidence="14" id="KW-0732">Signal</keyword>
<dbReference type="AlphaFoldDB" id="A0A1V9ZF68"/>
<dbReference type="Pfam" id="PF00652">
    <property type="entry name" value="Ricin_B_lectin"/>
    <property type="match status" value="2"/>
</dbReference>
<dbReference type="InterPro" id="IPR050732">
    <property type="entry name" value="Beta-glucan_modifiers"/>
</dbReference>
<keyword evidence="17" id="KW-1185">Reference proteome</keyword>
<dbReference type="Gene3D" id="3.20.20.80">
    <property type="entry name" value="Glycosidases"/>
    <property type="match status" value="1"/>
</dbReference>
<gene>
    <name evidence="16" type="ORF">THRCLA_07219</name>
</gene>
<dbReference type="EMBL" id="JNBS01001958">
    <property type="protein sequence ID" value="OQR96644.1"/>
    <property type="molecule type" value="Genomic_DNA"/>
</dbReference>
<evidence type="ECO:0000256" key="7">
    <source>
        <dbReference type="ARBA" id="ARBA00023180"/>
    </source>
</evidence>
<protein>
    <recommendedName>
        <fullName evidence="3">glucan endo-1,3-beta-D-glucosidase</fullName>
        <ecNumber evidence="3">3.2.1.39</ecNumber>
    </recommendedName>
    <alternativeName>
        <fullName evidence="13">Endo-1,3-beta-glucanase btgC</fullName>
    </alternativeName>
    <alternativeName>
        <fullName evidence="12">Laminarinase btgC</fullName>
    </alternativeName>
</protein>
<proteinExistence type="predicted"/>
<keyword evidence="10" id="KW-0624">Polysaccharide degradation</keyword>
<evidence type="ECO:0000256" key="2">
    <source>
        <dbReference type="ARBA" id="ARBA00004236"/>
    </source>
</evidence>
<evidence type="ECO:0000256" key="10">
    <source>
        <dbReference type="ARBA" id="ARBA00023326"/>
    </source>
</evidence>
<evidence type="ECO:0000313" key="17">
    <source>
        <dbReference type="Proteomes" id="UP000243217"/>
    </source>
</evidence>
<comment type="subcellular location">
    <subcellularLocation>
        <location evidence="2">Cell membrane</location>
    </subcellularLocation>
</comment>
<dbReference type="InterPro" id="IPR000772">
    <property type="entry name" value="Ricin_B_lectin"/>
</dbReference>
<dbReference type="SMART" id="SM00458">
    <property type="entry name" value="RICIN"/>
    <property type="match status" value="2"/>
</dbReference>
<evidence type="ECO:0000256" key="1">
    <source>
        <dbReference type="ARBA" id="ARBA00000382"/>
    </source>
</evidence>